<keyword evidence="9" id="KW-0472">Membrane</keyword>
<accession>A0A370X8G7</accession>
<keyword evidence="6" id="KW-0997">Cell inner membrane</keyword>
<evidence type="ECO:0000256" key="8">
    <source>
        <dbReference type="ARBA" id="ARBA00022927"/>
    </source>
</evidence>
<proteinExistence type="inferred from homology"/>
<protein>
    <recommendedName>
        <fullName evidence="3">Type II secretion system protein N</fullName>
    </recommendedName>
    <alternativeName>
        <fullName evidence="10">General secretion pathway protein N</fullName>
    </alternativeName>
</protein>
<keyword evidence="8" id="KW-0653">Protein transport</keyword>
<name>A0A370X8G7_9GAMM</name>
<evidence type="ECO:0000256" key="5">
    <source>
        <dbReference type="ARBA" id="ARBA00022475"/>
    </source>
</evidence>
<keyword evidence="4" id="KW-0813">Transport</keyword>
<comment type="caution">
    <text evidence="11">The sequence shown here is derived from an EMBL/GenBank/DDBJ whole genome shotgun (WGS) entry which is preliminary data.</text>
</comment>
<dbReference type="Pfam" id="PF01203">
    <property type="entry name" value="T2SSN"/>
    <property type="match status" value="1"/>
</dbReference>
<dbReference type="GO" id="GO:0015627">
    <property type="term" value="C:type II protein secretion system complex"/>
    <property type="evidence" value="ECO:0007669"/>
    <property type="project" value="InterPro"/>
</dbReference>
<evidence type="ECO:0000256" key="1">
    <source>
        <dbReference type="ARBA" id="ARBA00004533"/>
    </source>
</evidence>
<sequence length="256" mass="27869">MKRWFAALVIAILVLAALVWFMPARWALPWLQAQLRGVRVEGVSGTVWEGRAEQVSIAGGPQLGSLAWTLSHRALLGQIRAHVDLRQPQLRLQGQLERASSTQIDLSDVTLTMAMSMLGPQPLLRGQPQGQLDLQAPQVQLQGYWPMQLDAAGTWSHAVMRTPAGHVPLGTLRLAVTGQAGVLHATLSDDGTGAVQTAGRLSLSPLGWDLDLRLVPRRDDPVVRPWLESLGKPAADGTLELRYRGGLAQWNTTRTS</sequence>
<dbReference type="GO" id="GO:0005886">
    <property type="term" value="C:plasma membrane"/>
    <property type="evidence" value="ECO:0007669"/>
    <property type="project" value="UniProtKB-SubCell"/>
</dbReference>
<evidence type="ECO:0000313" key="12">
    <source>
        <dbReference type="Proteomes" id="UP000254258"/>
    </source>
</evidence>
<comment type="subcellular location">
    <subcellularLocation>
        <location evidence="1">Cell inner membrane</location>
    </subcellularLocation>
</comment>
<dbReference type="OrthoDB" id="5959533at2"/>
<keyword evidence="12" id="KW-1185">Reference proteome</keyword>
<evidence type="ECO:0000256" key="2">
    <source>
        <dbReference type="ARBA" id="ARBA00007208"/>
    </source>
</evidence>
<keyword evidence="7" id="KW-0812">Transmembrane</keyword>
<evidence type="ECO:0000256" key="7">
    <source>
        <dbReference type="ARBA" id="ARBA00022692"/>
    </source>
</evidence>
<evidence type="ECO:0000256" key="9">
    <source>
        <dbReference type="ARBA" id="ARBA00023136"/>
    </source>
</evidence>
<evidence type="ECO:0000256" key="6">
    <source>
        <dbReference type="ARBA" id="ARBA00022519"/>
    </source>
</evidence>
<organism evidence="11 12">
    <name type="scientific">Dyella monticola</name>
    <dbReference type="NCBI Taxonomy" id="1927958"/>
    <lineage>
        <taxon>Bacteria</taxon>
        <taxon>Pseudomonadati</taxon>
        <taxon>Pseudomonadota</taxon>
        <taxon>Gammaproteobacteria</taxon>
        <taxon>Lysobacterales</taxon>
        <taxon>Rhodanobacteraceae</taxon>
        <taxon>Dyella</taxon>
    </lineage>
</organism>
<evidence type="ECO:0000256" key="3">
    <source>
        <dbReference type="ARBA" id="ARBA00021563"/>
    </source>
</evidence>
<comment type="similarity">
    <text evidence="2">Belongs to the GSP N family.</text>
</comment>
<dbReference type="EMBL" id="QRBE01000001">
    <property type="protein sequence ID" value="RDS84656.1"/>
    <property type="molecule type" value="Genomic_DNA"/>
</dbReference>
<dbReference type="AlphaFoldDB" id="A0A370X8G7"/>
<evidence type="ECO:0000313" key="11">
    <source>
        <dbReference type="EMBL" id="RDS84656.1"/>
    </source>
</evidence>
<dbReference type="RefSeq" id="WP_147293173.1">
    <property type="nucleotide sequence ID" value="NZ_QRBE01000001.1"/>
</dbReference>
<keyword evidence="5" id="KW-1003">Cell membrane</keyword>
<dbReference type="InterPro" id="IPR022792">
    <property type="entry name" value="T2SS_protein-GspN"/>
</dbReference>
<gene>
    <name evidence="11" type="ORF">DWU98_01430</name>
</gene>
<reference evidence="11 12" key="1">
    <citation type="submission" date="2018-07" db="EMBL/GenBank/DDBJ databases">
        <title>Dyella monticola sp. nov. and Dyella psychrodurans sp. nov. isolated from monsoon evergreen broad-leaved forest soil of Dinghu Mountain, China.</title>
        <authorList>
            <person name="Gao Z."/>
            <person name="Qiu L."/>
        </authorList>
    </citation>
    <scope>NUCLEOTIDE SEQUENCE [LARGE SCALE GENOMIC DNA]</scope>
    <source>
        <strain evidence="11 12">4G-K06</strain>
    </source>
</reference>
<dbReference type="Proteomes" id="UP000254258">
    <property type="component" value="Unassembled WGS sequence"/>
</dbReference>
<evidence type="ECO:0000256" key="10">
    <source>
        <dbReference type="ARBA" id="ARBA00030772"/>
    </source>
</evidence>
<evidence type="ECO:0000256" key="4">
    <source>
        <dbReference type="ARBA" id="ARBA00022448"/>
    </source>
</evidence>
<dbReference type="GO" id="GO:0015628">
    <property type="term" value="P:protein secretion by the type II secretion system"/>
    <property type="evidence" value="ECO:0007669"/>
    <property type="project" value="InterPro"/>
</dbReference>